<sequence length="131" mass="14454">MVLDAFAALGLAANIVQFVDFTHKLISEAKEIHSSVRGVSSRHLVLETIANELRLVTDRLDLKTLSDQCKSIAHSLTEALKSLKSKSTHTPWSSFVQAMREARKSGTIQDIAKKLEKLQGSLMLNLVALIE</sequence>
<evidence type="ECO:0008006" key="3">
    <source>
        <dbReference type="Google" id="ProtNLM"/>
    </source>
</evidence>
<dbReference type="Proteomes" id="UP000799776">
    <property type="component" value="Unassembled WGS sequence"/>
</dbReference>
<dbReference type="OrthoDB" id="3558752at2759"/>
<dbReference type="EMBL" id="ML978765">
    <property type="protein sequence ID" value="KAF2083669.1"/>
    <property type="molecule type" value="Genomic_DNA"/>
</dbReference>
<dbReference type="AlphaFoldDB" id="A0A9P4LU27"/>
<name>A0A9P4LU27_9PEZI</name>
<comment type="caution">
    <text evidence="1">The sequence shown here is derived from an EMBL/GenBank/DDBJ whole genome shotgun (WGS) entry which is preliminary data.</text>
</comment>
<protein>
    <recommendedName>
        <fullName evidence="3">NACHT-NTPase and P-loop NTPases N-terminal domain-containing protein</fullName>
    </recommendedName>
</protein>
<reference evidence="1" key="1">
    <citation type="journal article" date="2020" name="Stud. Mycol.">
        <title>101 Dothideomycetes genomes: a test case for predicting lifestyles and emergence of pathogens.</title>
        <authorList>
            <person name="Haridas S."/>
            <person name="Albert R."/>
            <person name="Binder M."/>
            <person name="Bloem J."/>
            <person name="Labutti K."/>
            <person name="Salamov A."/>
            <person name="Andreopoulos B."/>
            <person name="Baker S."/>
            <person name="Barry K."/>
            <person name="Bills G."/>
            <person name="Bluhm B."/>
            <person name="Cannon C."/>
            <person name="Castanera R."/>
            <person name="Culley D."/>
            <person name="Daum C."/>
            <person name="Ezra D."/>
            <person name="Gonzalez J."/>
            <person name="Henrissat B."/>
            <person name="Kuo A."/>
            <person name="Liang C."/>
            <person name="Lipzen A."/>
            <person name="Lutzoni F."/>
            <person name="Magnuson J."/>
            <person name="Mondo S."/>
            <person name="Nolan M."/>
            <person name="Ohm R."/>
            <person name="Pangilinan J."/>
            <person name="Park H.-J."/>
            <person name="Ramirez L."/>
            <person name="Alfaro M."/>
            <person name="Sun H."/>
            <person name="Tritt A."/>
            <person name="Yoshinaga Y."/>
            <person name="Zwiers L.-H."/>
            <person name="Turgeon B."/>
            <person name="Goodwin S."/>
            <person name="Spatafora J."/>
            <person name="Crous P."/>
            <person name="Grigoriev I."/>
        </authorList>
    </citation>
    <scope>NUCLEOTIDE SEQUENCE</scope>
    <source>
        <strain evidence="1">CBS 121410</strain>
    </source>
</reference>
<proteinExistence type="predicted"/>
<keyword evidence="2" id="KW-1185">Reference proteome</keyword>
<evidence type="ECO:0000313" key="2">
    <source>
        <dbReference type="Proteomes" id="UP000799776"/>
    </source>
</evidence>
<accession>A0A9P4LU27</accession>
<evidence type="ECO:0000313" key="1">
    <source>
        <dbReference type="EMBL" id="KAF2083669.1"/>
    </source>
</evidence>
<organism evidence="1 2">
    <name type="scientific">Saccharata proteae CBS 121410</name>
    <dbReference type="NCBI Taxonomy" id="1314787"/>
    <lineage>
        <taxon>Eukaryota</taxon>
        <taxon>Fungi</taxon>
        <taxon>Dikarya</taxon>
        <taxon>Ascomycota</taxon>
        <taxon>Pezizomycotina</taxon>
        <taxon>Dothideomycetes</taxon>
        <taxon>Dothideomycetes incertae sedis</taxon>
        <taxon>Botryosphaeriales</taxon>
        <taxon>Saccharataceae</taxon>
        <taxon>Saccharata</taxon>
    </lineage>
</organism>
<gene>
    <name evidence="1" type="ORF">K490DRAFT_51088</name>
</gene>